<dbReference type="PANTHER" id="PTHR11956:SF11">
    <property type="entry name" value="ARGININE--TRNA LIGASE, MITOCHONDRIAL-RELATED"/>
    <property type="match status" value="1"/>
</dbReference>
<evidence type="ECO:0000313" key="11">
    <source>
        <dbReference type="EMBL" id="KAF9551980.1"/>
    </source>
</evidence>
<dbReference type="SUPFAM" id="SSF47323">
    <property type="entry name" value="Anticodon-binding domain of a subclass of class I aminoacyl-tRNA synthetases"/>
    <property type="match status" value="1"/>
</dbReference>
<name>A0A9P6FK67_9FUNG</name>
<evidence type="ECO:0000256" key="7">
    <source>
        <dbReference type="ARBA" id="ARBA00023146"/>
    </source>
</evidence>
<dbReference type="InterPro" id="IPR009080">
    <property type="entry name" value="tRNAsynth_Ia_anticodon-bd"/>
</dbReference>
<dbReference type="NCBIfam" id="TIGR00456">
    <property type="entry name" value="argS"/>
    <property type="match status" value="1"/>
</dbReference>
<dbReference type="Proteomes" id="UP000723463">
    <property type="component" value="Unassembled WGS sequence"/>
</dbReference>
<reference evidence="11" key="1">
    <citation type="journal article" date="2020" name="Fungal Divers.">
        <title>Resolving the Mortierellaceae phylogeny through synthesis of multi-gene phylogenetics and phylogenomics.</title>
        <authorList>
            <person name="Vandepol N."/>
            <person name="Liber J."/>
            <person name="Desiro A."/>
            <person name="Na H."/>
            <person name="Kennedy M."/>
            <person name="Barry K."/>
            <person name="Grigoriev I.V."/>
            <person name="Miller A.N."/>
            <person name="O'Donnell K."/>
            <person name="Stajich J.E."/>
            <person name="Bonito G."/>
        </authorList>
    </citation>
    <scope>NUCLEOTIDE SEQUENCE</scope>
    <source>
        <strain evidence="11">NRRL 2591</strain>
    </source>
</reference>
<evidence type="ECO:0000256" key="9">
    <source>
        <dbReference type="RuleBase" id="RU363038"/>
    </source>
</evidence>
<dbReference type="Gene3D" id="3.40.50.620">
    <property type="entry name" value="HUPs"/>
    <property type="match status" value="1"/>
</dbReference>
<dbReference type="InterPro" id="IPR035684">
    <property type="entry name" value="ArgRS_core"/>
</dbReference>
<evidence type="ECO:0000259" key="10">
    <source>
        <dbReference type="SMART" id="SM00836"/>
    </source>
</evidence>
<dbReference type="PANTHER" id="PTHR11956">
    <property type="entry name" value="ARGINYL-TRNA SYNTHETASE"/>
    <property type="match status" value="1"/>
</dbReference>
<comment type="catalytic activity">
    <reaction evidence="8">
        <text>tRNA(Arg) + L-arginine + ATP = L-arginyl-tRNA(Arg) + AMP + diphosphate</text>
        <dbReference type="Rhea" id="RHEA:20301"/>
        <dbReference type="Rhea" id="RHEA-COMP:9658"/>
        <dbReference type="Rhea" id="RHEA-COMP:9673"/>
        <dbReference type="ChEBI" id="CHEBI:30616"/>
        <dbReference type="ChEBI" id="CHEBI:32682"/>
        <dbReference type="ChEBI" id="CHEBI:33019"/>
        <dbReference type="ChEBI" id="CHEBI:78442"/>
        <dbReference type="ChEBI" id="CHEBI:78513"/>
        <dbReference type="ChEBI" id="CHEBI:456215"/>
        <dbReference type="EC" id="6.1.1.19"/>
    </reaction>
</comment>
<evidence type="ECO:0000256" key="6">
    <source>
        <dbReference type="ARBA" id="ARBA00022917"/>
    </source>
</evidence>
<dbReference type="InterPro" id="IPR001278">
    <property type="entry name" value="Arg-tRNA-ligase"/>
</dbReference>
<organism evidence="11 13">
    <name type="scientific">Mortierella hygrophila</name>
    <dbReference type="NCBI Taxonomy" id="979708"/>
    <lineage>
        <taxon>Eukaryota</taxon>
        <taxon>Fungi</taxon>
        <taxon>Fungi incertae sedis</taxon>
        <taxon>Mucoromycota</taxon>
        <taxon>Mortierellomycotina</taxon>
        <taxon>Mortierellomycetes</taxon>
        <taxon>Mortierellales</taxon>
        <taxon>Mortierellaceae</taxon>
        <taxon>Mortierella</taxon>
    </lineage>
</organism>
<keyword evidence="5 9" id="KW-0067">ATP-binding</keyword>
<feature type="domain" description="DALR anticodon binding" evidence="10">
    <location>
        <begin position="357"/>
        <end position="476"/>
    </location>
</feature>
<dbReference type="EMBL" id="JAAAXW010000001">
    <property type="protein sequence ID" value="KAF9551980.1"/>
    <property type="molecule type" value="Genomic_DNA"/>
</dbReference>
<dbReference type="CDD" id="cd07956">
    <property type="entry name" value="Anticodon_Ia_Arg"/>
    <property type="match status" value="1"/>
</dbReference>
<keyword evidence="4 9" id="KW-0547">Nucleotide-binding</keyword>
<dbReference type="GO" id="GO:0006420">
    <property type="term" value="P:arginyl-tRNA aminoacylation"/>
    <property type="evidence" value="ECO:0007669"/>
    <property type="project" value="InterPro"/>
</dbReference>
<dbReference type="FunFam" id="1.10.730.10:FF:000006">
    <property type="entry name" value="Arginyl-tRNA synthetase 2, mitochondrial"/>
    <property type="match status" value="1"/>
</dbReference>
<evidence type="ECO:0000256" key="1">
    <source>
        <dbReference type="ARBA" id="ARBA00005594"/>
    </source>
</evidence>
<evidence type="ECO:0000256" key="5">
    <source>
        <dbReference type="ARBA" id="ARBA00022840"/>
    </source>
</evidence>
<dbReference type="GO" id="GO:0032543">
    <property type="term" value="P:mitochondrial translation"/>
    <property type="evidence" value="ECO:0007669"/>
    <property type="project" value="TreeGrafter"/>
</dbReference>
<dbReference type="GO" id="GO:0004814">
    <property type="term" value="F:arginine-tRNA ligase activity"/>
    <property type="evidence" value="ECO:0007669"/>
    <property type="project" value="UniProtKB-EC"/>
</dbReference>
<dbReference type="SUPFAM" id="SSF52374">
    <property type="entry name" value="Nucleotidylyl transferase"/>
    <property type="match status" value="1"/>
</dbReference>
<evidence type="ECO:0000256" key="4">
    <source>
        <dbReference type="ARBA" id="ARBA00022741"/>
    </source>
</evidence>
<dbReference type="Pfam" id="PF05746">
    <property type="entry name" value="DALR_1"/>
    <property type="match status" value="1"/>
</dbReference>
<comment type="similarity">
    <text evidence="1 9">Belongs to the class-I aminoacyl-tRNA synthetase family.</text>
</comment>
<keyword evidence="7 9" id="KW-0030">Aminoacyl-tRNA synthetase</keyword>
<proteinExistence type="inferred from homology"/>
<dbReference type="EMBL" id="JAAAXW010000001">
    <property type="protein sequence ID" value="KAF9552005.1"/>
    <property type="molecule type" value="Genomic_DNA"/>
</dbReference>
<keyword evidence="13" id="KW-1185">Reference proteome</keyword>
<evidence type="ECO:0000256" key="8">
    <source>
        <dbReference type="ARBA" id="ARBA00049339"/>
    </source>
</evidence>
<dbReference type="GO" id="GO:0005524">
    <property type="term" value="F:ATP binding"/>
    <property type="evidence" value="ECO:0007669"/>
    <property type="project" value="UniProtKB-KW"/>
</dbReference>
<evidence type="ECO:0000313" key="13">
    <source>
        <dbReference type="Proteomes" id="UP000723463"/>
    </source>
</evidence>
<keyword evidence="3 9" id="KW-0436">Ligase</keyword>
<dbReference type="AlphaFoldDB" id="A0A9P6FK67"/>
<gene>
    <name evidence="11" type="primary">RARS2_1</name>
    <name evidence="12" type="synonym">RARS2_2</name>
    <name evidence="11" type="ORF">EC957_000053</name>
    <name evidence="12" type="ORF">EC957_000078</name>
</gene>
<evidence type="ECO:0000256" key="3">
    <source>
        <dbReference type="ARBA" id="ARBA00022598"/>
    </source>
</evidence>
<dbReference type="Gene3D" id="1.10.730.10">
    <property type="entry name" value="Isoleucyl-tRNA Synthetase, Domain 1"/>
    <property type="match status" value="1"/>
</dbReference>
<dbReference type="GO" id="GO:0005739">
    <property type="term" value="C:mitochondrion"/>
    <property type="evidence" value="ECO:0007669"/>
    <property type="project" value="TreeGrafter"/>
</dbReference>
<dbReference type="InterPro" id="IPR008909">
    <property type="entry name" value="DALR_anticod-bd"/>
</dbReference>
<comment type="caution">
    <text evidence="11">The sequence shown here is derived from an EMBL/GenBank/DDBJ whole genome shotgun (WGS) entry which is preliminary data.</text>
</comment>
<dbReference type="EC" id="6.1.1.19" evidence="2"/>
<dbReference type="SMART" id="SM00836">
    <property type="entry name" value="DALR_1"/>
    <property type="match status" value="1"/>
</dbReference>
<protein>
    <recommendedName>
        <fullName evidence="2">arginine--tRNA ligase</fullName>
        <ecNumber evidence="2">6.1.1.19</ecNumber>
    </recommendedName>
</protein>
<evidence type="ECO:0000256" key="2">
    <source>
        <dbReference type="ARBA" id="ARBA00012837"/>
    </source>
</evidence>
<evidence type="ECO:0000313" key="12">
    <source>
        <dbReference type="EMBL" id="KAF9552005.1"/>
    </source>
</evidence>
<dbReference type="Pfam" id="PF00750">
    <property type="entry name" value="tRNA-synt_1d"/>
    <property type="match status" value="1"/>
</dbReference>
<keyword evidence="6 9" id="KW-0648">Protein biosynthesis</keyword>
<accession>A0A9P6FK67</accession>
<dbReference type="InterPro" id="IPR014729">
    <property type="entry name" value="Rossmann-like_a/b/a_fold"/>
</dbReference>
<sequence length="476" mass="53537">MIQSVQPAGQFLNFTVNEPQYLHDTIQDVVRAENAKQSALLSSTSSTSASSTATTSTWNAHVESLGYGDRTKLHQDPIKHLYDVYVRINQDITTNPGLDKLANQYFKQMEDGDPAVLSLWQEFRSLSIDFYRRIYKRLGIEFDVYSGESESARFVPQAYELLRRKGLLREEADGAWVVDLEEFGLGVCTLRRADGTTLYLTRDVAACLERAERFKFDRHLYMIGDDQNLHMKRLFKIMELAFATEKQQEHWSRSLQHISFGKVQGMSTRKGNAVFLEDILDTAQSTMLEKMKENQVKFDAVKESSSGKEGEGSVELVADQLGISAVVIQDFQAKSHKGYEFSWKRMTESNGNTGIYLQYAYARLCGIADKSGTTLNTSAKTSLLTEPEAHELANMISQYPDITLSTLHTLEPSTIVNYLFGLSHAISSANQVLQVKAAAEAGEKELAEARFLLLWCARVTLGNGMRILGLEPLERM</sequence>